<evidence type="ECO:0000313" key="3">
    <source>
        <dbReference type="Proteomes" id="UP000527143"/>
    </source>
</evidence>
<protein>
    <submittedName>
        <fullName evidence="2">Uncharacterized protein</fullName>
    </submittedName>
</protein>
<reference evidence="2 3" key="1">
    <citation type="submission" date="2020-08" db="EMBL/GenBank/DDBJ databases">
        <title>Genomic Encyclopedia of Type Strains, Phase IV (KMG-IV): sequencing the most valuable type-strain genomes for metagenomic binning, comparative biology and taxonomic classification.</title>
        <authorList>
            <person name="Goeker M."/>
        </authorList>
    </citation>
    <scope>NUCLEOTIDE SEQUENCE [LARGE SCALE GENOMIC DNA]</scope>
    <source>
        <strain evidence="2 3">DSM 26736</strain>
    </source>
</reference>
<dbReference type="AlphaFoldDB" id="A0A840Y7G4"/>
<dbReference type="EMBL" id="JACIJF010000001">
    <property type="protein sequence ID" value="MBB5709237.1"/>
    <property type="molecule type" value="Genomic_DNA"/>
</dbReference>
<evidence type="ECO:0000313" key="2">
    <source>
        <dbReference type="EMBL" id="MBB5709237.1"/>
    </source>
</evidence>
<keyword evidence="1" id="KW-1133">Transmembrane helix</keyword>
<keyword evidence="3" id="KW-1185">Reference proteome</keyword>
<evidence type="ECO:0000256" key="1">
    <source>
        <dbReference type="SAM" id="Phobius"/>
    </source>
</evidence>
<proteinExistence type="predicted"/>
<gene>
    <name evidence="2" type="ORF">FHT02_000443</name>
</gene>
<comment type="caution">
    <text evidence="2">The sequence shown here is derived from an EMBL/GenBank/DDBJ whole genome shotgun (WGS) entry which is preliminary data.</text>
</comment>
<feature type="transmembrane region" description="Helical" evidence="1">
    <location>
        <begin position="117"/>
        <end position="137"/>
    </location>
</feature>
<feature type="transmembrane region" description="Helical" evidence="1">
    <location>
        <begin position="42"/>
        <end position="65"/>
    </location>
</feature>
<name>A0A840Y7G4_9SPHN</name>
<feature type="transmembrane region" description="Helical" evidence="1">
    <location>
        <begin position="77"/>
        <end position="97"/>
    </location>
</feature>
<organism evidence="2 3">
    <name type="scientific">Sphingomonas xinjiangensis</name>
    <dbReference type="NCBI Taxonomy" id="643568"/>
    <lineage>
        <taxon>Bacteria</taxon>
        <taxon>Pseudomonadati</taxon>
        <taxon>Pseudomonadota</taxon>
        <taxon>Alphaproteobacteria</taxon>
        <taxon>Sphingomonadales</taxon>
        <taxon>Sphingomonadaceae</taxon>
        <taxon>Sphingomonas</taxon>
    </lineage>
</organism>
<keyword evidence="1" id="KW-0812">Transmembrane</keyword>
<dbReference type="Proteomes" id="UP000527143">
    <property type="component" value="Unassembled WGS sequence"/>
</dbReference>
<feature type="transmembrane region" description="Helical" evidence="1">
    <location>
        <begin position="7"/>
        <end position="30"/>
    </location>
</feature>
<sequence length="158" mass="16855">MPLKREALGFALAPLPVVLQLTLLFGIILLDRPSDSASVIEAWLQLVVASYGVCLLVGTPVHLVLRWQNRCSLPTYLVATTAVVAVIAAAIGIFQLLLPASPEQNPHGFHLASRAGLAAMLLFEGAAVTGASIFWRVSVRQRDGQSSDVRPTTSAWGD</sequence>
<accession>A0A840Y7G4</accession>
<keyword evidence="1" id="KW-0472">Membrane</keyword>